<organism evidence="2 3">
    <name type="scientific">Goodfellowiella coeruleoviolacea</name>
    <dbReference type="NCBI Taxonomy" id="334858"/>
    <lineage>
        <taxon>Bacteria</taxon>
        <taxon>Bacillati</taxon>
        <taxon>Actinomycetota</taxon>
        <taxon>Actinomycetes</taxon>
        <taxon>Pseudonocardiales</taxon>
        <taxon>Pseudonocardiaceae</taxon>
        <taxon>Goodfellowiella</taxon>
    </lineage>
</organism>
<gene>
    <name evidence="2" type="ORF">LX83_002842</name>
</gene>
<dbReference type="EMBL" id="JAMTCK010000006">
    <property type="protein sequence ID" value="MCP2165983.1"/>
    <property type="molecule type" value="Genomic_DNA"/>
</dbReference>
<feature type="transmembrane region" description="Helical" evidence="1">
    <location>
        <begin position="12"/>
        <end position="35"/>
    </location>
</feature>
<feature type="transmembrane region" description="Helical" evidence="1">
    <location>
        <begin position="94"/>
        <end position="111"/>
    </location>
</feature>
<keyword evidence="1" id="KW-1133">Transmembrane helix</keyword>
<evidence type="ECO:0000256" key="1">
    <source>
        <dbReference type="SAM" id="Phobius"/>
    </source>
</evidence>
<accession>A0AAE3KKZ9</accession>
<proteinExistence type="predicted"/>
<feature type="transmembrane region" description="Helical" evidence="1">
    <location>
        <begin position="70"/>
        <end position="88"/>
    </location>
</feature>
<name>A0AAE3KKZ9_9PSEU</name>
<comment type="caution">
    <text evidence="2">The sequence shown here is derived from an EMBL/GenBank/DDBJ whole genome shotgun (WGS) entry which is preliminary data.</text>
</comment>
<sequence>MLVRSVLLLVDARTVMQLGVVPVPWFTAFVIVPILVMSSVVAFWVALAVAVCVVDVLLVLPALGLRAGHAWARFVLTLLIVLNLLSSVGSRAPLGLVSLVPDLAVLVLMYLPPAHRHLTRCAAERDRQRRLLRTEFLKG</sequence>
<evidence type="ECO:0000313" key="3">
    <source>
        <dbReference type="Proteomes" id="UP001206128"/>
    </source>
</evidence>
<dbReference type="AlphaFoldDB" id="A0AAE3KKZ9"/>
<feature type="transmembrane region" description="Helical" evidence="1">
    <location>
        <begin position="41"/>
        <end position="63"/>
    </location>
</feature>
<dbReference type="Proteomes" id="UP001206128">
    <property type="component" value="Unassembled WGS sequence"/>
</dbReference>
<keyword evidence="1" id="KW-0472">Membrane</keyword>
<keyword evidence="3" id="KW-1185">Reference proteome</keyword>
<protein>
    <submittedName>
        <fullName evidence="2">Uncharacterized protein</fullName>
    </submittedName>
</protein>
<keyword evidence="1" id="KW-0812">Transmembrane</keyword>
<reference evidence="2" key="1">
    <citation type="submission" date="2022-06" db="EMBL/GenBank/DDBJ databases">
        <title>Genomic Encyclopedia of Archaeal and Bacterial Type Strains, Phase II (KMG-II): from individual species to whole genera.</title>
        <authorList>
            <person name="Goeker M."/>
        </authorList>
    </citation>
    <scope>NUCLEOTIDE SEQUENCE</scope>
    <source>
        <strain evidence="2">DSM 43935</strain>
    </source>
</reference>
<evidence type="ECO:0000313" key="2">
    <source>
        <dbReference type="EMBL" id="MCP2165983.1"/>
    </source>
</evidence>